<name>A0A8S5PHK5_9CAUD</name>
<protein>
    <submittedName>
        <fullName evidence="1">Minor capsid protein</fullName>
    </submittedName>
</protein>
<dbReference type="Pfam" id="PF25310">
    <property type="entry name" value="VG15"/>
    <property type="match status" value="1"/>
</dbReference>
<accession>A0A8S5PHK5</accession>
<proteinExistence type="predicted"/>
<dbReference type="EMBL" id="BK015430">
    <property type="protein sequence ID" value="DAE06176.1"/>
    <property type="molecule type" value="Genomic_DNA"/>
</dbReference>
<dbReference type="InterPro" id="IPR057369">
    <property type="entry name" value="VG15"/>
</dbReference>
<organism evidence="1">
    <name type="scientific">Siphoviridae sp. ctwIa5</name>
    <dbReference type="NCBI Taxonomy" id="2825729"/>
    <lineage>
        <taxon>Viruses</taxon>
        <taxon>Duplodnaviria</taxon>
        <taxon>Heunggongvirae</taxon>
        <taxon>Uroviricota</taxon>
        <taxon>Caudoviricetes</taxon>
    </lineage>
</organism>
<sequence length="465" mass="52080">MISAAEFAAYNRAVAKIGDGAASDVEVAVLAWCRAHEGATVAEKREAAKLIMEGFVQGYDDVAAEFAAQWYDDLAERNGARLQQAVTMTTYRPESVDTVARYQAKKLVKGGDAAFARACGEYARNDAFRSLNETIISNVGRDRSAGVRFARVPTGFETCTFCIMLASRGAVYHTRKSAGEFKHFHRHCDCKVVPGFEDDPDAELVEGVRPEELREQWWQLEKVDATAGLSAAEREELRRKVMEGGELPENVRKTNPAAHMRKVGHKSSGWMSAATRLNAEIKANGFANAEEFYEYLRTRRTRAETAEAIKLAEEVLGNADATPTLHEVVRSHLRPSIEANITHGEIAAREVAPTSAEVRYWSSGERRNWHAKEHAAEYGIDYRSKAGQDEYDRILSEVIDEADDVAFVDDIRGQNGQRCAVYFRGGDIAVVNLDKKVRVSLFKYEEGYSDYYTSLWNKVRKRPDR</sequence>
<reference evidence="1" key="1">
    <citation type="journal article" date="2021" name="Proc. Natl. Acad. Sci. U.S.A.">
        <title>A Catalog of Tens of Thousands of Viruses from Human Metagenomes Reveals Hidden Associations with Chronic Diseases.</title>
        <authorList>
            <person name="Tisza M.J."/>
            <person name="Buck C.B."/>
        </authorList>
    </citation>
    <scope>NUCLEOTIDE SEQUENCE</scope>
    <source>
        <strain evidence="1">CtwIa5</strain>
    </source>
</reference>
<evidence type="ECO:0000313" key="1">
    <source>
        <dbReference type="EMBL" id="DAE06176.1"/>
    </source>
</evidence>